<dbReference type="AlphaFoldDB" id="A0A2J7Z1K7"/>
<evidence type="ECO:0000313" key="6">
    <source>
        <dbReference type="Proteomes" id="UP000236520"/>
    </source>
</evidence>
<evidence type="ECO:0000313" key="5">
    <source>
        <dbReference type="EMBL" id="PNG94162.1"/>
    </source>
</evidence>
<dbReference type="PANTHER" id="PTHR33744:SF7">
    <property type="entry name" value="PUCR FAMILY TRANSCRIPTIONAL REGULATOR"/>
    <property type="match status" value="1"/>
</dbReference>
<evidence type="ECO:0000256" key="1">
    <source>
        <dbReference type="ARBA" id="ARBA00006754"/>
    </source>
</evidence>
<evidence type="ECO:0000259" key="3">
    <source>
        <dbReference type="Pfam" id="PF13556"/>
    </source>
</evidence>
<dbReference type="InterPro" id="IPR025736">
    <property type="entry name" value="PucR_C-HTH_dom"/>
</dbReference>
<dbReference type="Pfam" id="PF17853">
    <property type="entry name" value="GGDEF_2"/>
    <property type="match status" value="1"/>
</dbReference>
<reference evidence="5 6" key="1">
    <citation type="submission" date="2015-09" db="EMBL/GenBank/DDBJ databases">
        <title>Genome sequence, genome mining and natural product profiling of a biocontrol bacterium Streptomyces malaysiensis F913.</title>
        <authorList>
            <person name="Xu Y."/>
            <person name="Wei J."/>
            <person name="Xie J."/>
            <person name="Li T."/>
            <person name="Zhou Z."/>
        </authorList>
    </citation>
    <scope>NUCLEOTIDE SEQUENCE [LARGE SCALE GENOMIC DNA]</scope>
    <source>
        <strain evidence="5 6">F913</strain>
    </source>
</reference>
<dbReference type="PANTHER" id="PTHR33744">
    <property type="entry name" value="CARBOHYDRATE DIACID REGULATOR"/>
    <property type="match status" value="1"/>
</dbReference>
<organism evidence="5 6">
    <name type="scientific">Streptomyces malaysiensis</name>
    <dbReference type="NCBI Taxonomy" id="92644"/>
    <lineage>
        <taxon>Bacteria</taxon>
        <taxon>Bacillati</taxon>
        <taxon>Actinomycetota</taxon>
        <taxon>Actinomycetes</taxon>
        <taxon>Kitasatosporales</taxon>
        <taxon>Streptomycetaceae</taxon>
        <taxon>Streptomyces</taxon>
        <taxon>Streptomyces violaceusniger group</taxon>
    </lineage>
</organism>
<gene>
    <name evidence="5" type="ORF">SMF913_10187</name>
</gene>
<feature type="domain" description="PucR C-terminal helix-turn-helix" evidence="3">
    <location>
        <begin position="514"/>
        <end position="569"/>
    </location>
</feature>
<comment type="similarity">
    <text evidence="1">Belongs to the CdaR family.</text>
</comment>
<evidence type="ECO:0008006" key="7">
    <source>
        <dbReference type="Google" id="ProtNLM"/>
    </source>
</evidence>
<dbReference type="InterPro" id="IPR051448">
    <property type="entry name" value="CdaR-like_regulators"/>
</dbReference>
<sequence length="588" mass="62708">MAQDVLHKRGHEQGLTVESLLAEPVLRGRLLGGKAGLRRPVTWCLPLAELPPGPGPQRLAAGADLAGIAVYATAAELVAAHDCRRLLAGLAARGAAVVLARLRPGTEPDFGPLMRGADSAGLPLVRLAPEADYHRVSRLVAVKAIADTAHVLEYSVRVHRTLGEVFAAGSGLPALARAMATLSGGSVMITDQHGELLARAERDRAASDAEWQELSKAVHEQQGYAAGPVDAPPADYTSDHASGHGHPGAHDLVAAAPWGERLHVVTAPVRVAGEPYGTVAVVEPVLPPGEHALAQHRVIVEQGAPLVASEILRQRSVTEAEERSRDDFLDTLVHGRFTDAHELQARSRHYRFDTEAAHAVFVIPMQAVGPAAWAQSLPRAVGALRGMSGFTMAALMGQLLVVVAEFGDLGEKAELRRFGRQLHRLVADRTDGAAQVAYGRAAQGAAGVAAGYREARIALELSGRVPVPEVCGYEELRVFAAVEAAANSAQGREFAAEVLEPLRRADGQTGNLEEVVLAYIAESGNLNAAARRLQLHRNTMLYKLERASRALQMDVRSAETQFTVWLAHRIETLNDSLRVLQAELSPPA</sequence>
<accession>A0A2J7Z1K7</accession>
<dbReference type="RefSeq" id="WP_079255695.1">
    <property type="nucleotide sequence ID" value="NZ_JAJGMX010000083.1"/>
</dbReference>
<evidence type="ECO:0000259" key="4">
    <source>
        <dbReference type="Pfam" id="PF17853"/>
    </source>
</evidence>
<proteinExistence type="inferred from homology"/>
<dbReference type="Proteomes" id="UP000236520">
    <property type="component" value="Unassembled WGS sequence"/>
</dbReference>
<dbReference type="EMBL" id="LJIW01000001">
    <property type="protein sequence ID" value="PNG94162.1"/>
    <property type="molecule type" value="Genomic_DNA"/>
</dbReference>
<feature type="domain" description="CdaR GGDEF-like" evidence="4">
    <location>
        <begin position="335"/>
        <end position="461"/>
    </location>
</feature>
<feature type="region of interest" description="Disordered" evidence="2">
    <location>
        <begin position="208"/>
        <end position="246"/>
    </location>
</feature>
<dbReference type="InterPro" id="IPR042070">
    <property type="entry name" value="PucR_C-HTH_sf"/>
</dbReference>
<comment type="caution">
    <text evidence="5">The sequence shown here is derived from an EMBL/GenBank/DDBJ whole genome shotgun (WGS) entry which is preliminary data.</text>
</comment>
<keyword evidence="6" id="KW-1185">Reference proteome</keyword>
<dbReference type="InterPro" id="IPR041522">
    <property type="entry name" value="CdaR_GGDEF"/>
</dbReference>
<protein>
    <recommendedName>
        <fullName evidence="7">PucR family transcriptional regulator</fullName>
    </recommendedName>
</protein>
<evidence type="ECO:0000256" key="2">
    <source>
        <dbReference type="SAM" id="MobiDB-lite"/>
    </source>
</evidence>
<dbReference type="Pfam" id="PF13556">
    <property type="entry name" value="HTH_30"/>
    <property type="match status" value="1"/>
</dbReference>
<name>A0A2J7Z1K7_STRMQ</name>
<dbReference type="Gene3D" id="1.10.10.2840">
    <property type="entry name" value="PucR C-terminal helix-turn-helix domain"/>
    <property type="match status" value="1"/>
</dbReference>